<evidence type="ECO:0008006" key="5">
    <source>
        <dbReference type="Google" id="ProtNLM"/>
    </source>
</evidence>
<dbReference type="Ensembl" id="ENSGACT00000076962.1">
    <property type="protein sequence ID" value="ENSGACP00000061402.1"/>
    <property type="gene ID" value="ENSGACG00000038086.1"/>
</dbReference>
<dbReference type="GeneTree" id="ENSGT00940000165705"/>
<dbReference type="AlphaFoldDB" id="A0AAQ4REK0"/>
<organism evidence="3 4">
    <name type="scientific">Gasterosteus aculeatus aculeatus</name>
    <name type="common">three-spined stickleback</name>
    <dbReference type="NCBI Taxonomy" id="481459"/>
    <lineage>
        <taxon>Eukaryota</taxon>
        <taxon>Metazoa</taxon>
        <taxon>Chordata</taxon>
        <taxon>Craniata</taxon>
        <taxon>Vertebrata</taxon>
        <taxon>Euteleostomi</taxon>
        <taxon>Actinopterygii</taxon>
        <taxon>Neopterygii</taxon>
        <taxon>Teleostei</taxon>
        <taxon>Neoteleostei</taxon>
        <taxon>Acanthomorphata</taxon>
        <taxon>Eupercaria</taxon>
        <taxon>Perciformes</taxon>
        <taxon>Cottioidei</taxon>
        <taxon>Gasterosteales</taxon>
        <taxon>Gasterosteidae</taxon>
        <taxon>Gasterosteus</taxon>
    </lineage>
</organism>
<dbReference type="InterPro" id="IPR031601">
    <property type="entry name" value="CCD48"/>
</dbReference>
<protein>
    <recommendedName>
        <fullName evidence="5">EF-hand and coiled-coil domain containing 1</fullName>
    </recommendedName>
</protein>
<evidence type="ECO:0000313" key="3">
    <source>
        <dbReference type="Ensembl" id="ENSGACP00000061402.1"/>
    </source>
</evidence>
<reference evidence="3" key="3">
    <citation type="submission" date="2025-09" db="UniProtKB">
        <authorList>
            <consortium name="Ensembl"/>
        </authorList>
    </citation>
    <scope>IDENTIFICATION</scope>
</reference>
<feature type="region of interest" description="Disordered" evidence="2">
    <location>
        <begin position="452"/>
        <end position="495"/>
    </location>
</feature>
<keyword evidence="4" id="KW-1185">Reference proteome</keyword>
<accession>A0AAQ4REK0</accession>
<keyword evidence="1" id="KW-0175">Coiled coil</keyword>
<dbReference type="Pfam" id="PF15799">
    <property type="entry name" value="CCD48"/>
    <property type="match status" value="2"/>
</dbReference>
<feature type="compositionally biased region" description="Basic and acidic residues" evidence="2">
    <location>
        <begin position="485"/>
        <end position="495"/>
    </location>
</feature>
<sequence length="595" mass="66172">MERSALAPQRVQPWPRAARKSEWLRSALAHHHGPDPCADNEIVVLATGVDQYLQEVFHHLAHPSQEDSVSAEDFTALCAVLGLAAAEKAHGTTKGGDAGGAKGEDDEEFGDACSALPCRLSFKDFHSRLCGYFRVRSARERATGAGAVRLPVTEDTELVERQIRLRWPRVRRRKCVSFDLARDPSGTVHRPVKGRAAVDREPDEVAALRELVEDLRSALQGSDARCLALEVALRRERSRAPPPRTSFQRPAPSPTTSIALARGKLVPTRRIKGHCSGAAGDAPRRRDIRDPLERELKLIRSSRDGQLEEAMKFNQRLEEEVRWAHQEVRKLHAAELALRKENAHIRRRAEEAREALSLGLQRVRMMQEEAQSVPQLQCKITQLEAELHQYRSRCTCIADPAHQETYPLGAADACSRTECLQRAVEGRAASDEEEEDRGTRCCPVEVEKHRPLGRAGGNPVSRGRCSWRGQTQEQLEKEEPEGEEDKTRPEERETTRLSLLEDKLTDALKLLLHLRNKNVSRRVLGRIVMDTLDVCSRSGDGPSQVLQVADALCVRLSSRDLLGNGGEDEGGESREPLVLPSGCKTSSGNPLLIPC</sequence>
<feature type="region of interest" description="Disordered" evidence="2">
    <location>
        <begin position="237"/>
        <end position="256"/>
    </location>
</feature>
<proteinExistence type="predicted"/>
<evidence type="ECO:0000256" key="2">
    <source>
        <dbReference type="SAM" id="MobiDB-lite"/>
    </source>
</evidence>
<evidence type="ECO:0000256" key="1">
    <source>
        <dbReference type="SAM" id="Coils"/>
    </source>
</evidence>
<feature type="coiled-coil region" evidence="1">
    <location>
        <begin position="366"/>
        <end position="393"/>
    </location>
</feature>
<feature type="region of interest" description="Disordered" evidence="2">
    <location>
        <begin position="563"/>
        <end position="589"/>
    </location>
</feature>
<name>A0AAQ4REK0_GASAC</name>
<reference evidence="3 4" key="1">
    <citation type="journal article" date="2021" name="G3 (Bethesda)">
        <title>Improved contiguity of the threespine stickleback genome using long-read sequencing.</title>
        <authorList>
            <person name="Nath S."/>
            <person name="Shaw D.E."/>
            <person name="White M.A."/>
        </authorList>
    </citation>
    <scope>NUCLEOTIDE SEQUENCE [LARGE SCALE GENOMIC DNA]</scope>
    <source>
        <strain evidence="3 4">Lake Benthic</strain>
    </source>
</reference>
<reference evidence="3" key="2">
    <citation type="submission" date="2025-08" db="UniProtKB">
        <authorList>
            <consortium name="Ensembl"/>
        </authorList>
    </citation>
    <scope>IDENTIFICATION</scope>
</reference>
<evidence type="ECO:0000313" key="4">
    <source>
        <dbReference type="Proteomes" id="UP000007635"/>
    </source>
</evidence>
<dbReference type="Proteomes" id="UP000007635">
    <property type="component" value="Chromosome XVII"/>
</dbReference>